<gene>
    <name evidence="2" type="ORF">H8S56_10190</name>
</gene>
<evidence type="ECO:0000313" key="3">
    <source>
        <dbReference type="Proteomes" id="UP000660131"/>
    </source>
</evidence>
<dbReference type="PRINTS" id="PR00313">
    <property type="entry name" value="CABNDNGRPT"/>
</dbReference>
<dbReference type="SUPFAM" id="SSF51120">
    <property type="entry name" value="beta-Roll"/>
    <property type="match status" value="2"/>
</dbReference>
<dbReference type="EMBL" id="JACONV010000005">
    <property type="protein sequence ID" value="MBC3955374.1"/>
    <property type="molecule type" value="Genomic_DNA"/>
</dbReference>
<dbReference type="RefSeq" id="WP_268946020.1">
    <property type="nucleotide sequence ID" value="NZ_JACONV010000005.1"/>
</dbReference>
<dbReference type="InterPro" id="IPR011049">
    <property type="entry name" value="Serralysin-like_metalloprot_C"/>
</dbReference>
<proteinExistence type="predicted"/>
<evidence type="ECO:0000256" key="1">
    <source>
        <dbReference type="ARBA" id="ARBA00022837"/>
    </source>
</evidence>
<dbReference type="Gene3D" id="2.150.10.10">
    <property type="entry name" value="Serralysin-like metalloprotease, C-terminal"/>
    <property type="match status" value="3"/>
</dbReference>
<organism evidence="2 3">
    <name type="scientific">Pseudomonas triticifolii</name>
    <dbReference type="NCBI Taxonomy" id="2762592"/>
    <lineage>
        <taxon>Bacteria</taxon>
        <taxon>Pseudomonadati</taxon>
        <taxon>Pseudomonadota</taxon>
        <taxon>Gammaproteobacteria</taxon>
        <taxon>Pseudomonadales</taxon>
        <taxon>Pseudomonadaceae</taxon>
        <taxon>Pseudomonas</taxon>
    </lineage>
</organism>
<dbReference type="InterPro" id="IPR001343">
    <property type="entry name" value="Hemolysn_Ca-bd"/>
</dbReference>
<comment type="caution">
    <text evidence="2">The sequence shown here is derived from an EMBL/GenBank/DDBJ whole genome shotgun (WGS) entry which is preliminary data.</text>
</comment>
<dbReference type="Pfam" id="PF00353">
    <property type="entry name" value="HemolysinCabind"/>
    <property type="match status" value="4"/>
</dbReference>
<evidence type="ECO:0000313" key="2">
    <source>
        <dbReference type="EMBL" id="MBC3955374.1"/>
    </source>
</evidence>
<protein>
    <submittedName>
        <fullName evidence="2">Calcium-binding protein</fullName>
    </submittedName>
</protein>
<accession>A0ABR7BDY4</accession>
<dbReference type="Proteomes" id="UP000660131">
    <property type="component" value="Unassembled WGS sequence"/>
</dbReference>
<name>A0ABR7BDY4_9PSED</name>
<keyword evidence="1" id="KW-0106">Calcium</keyword>
<feature type="non-terminal residue" evidence="2">
    <location>
        <position position="1"/>
    </location>
</feature>
<keyword evidence="3" id="KW-1185">Reference proteome</keyword>
<sequence>GSNFNDIFYGGSSSMMQDGAGGQDLVTYEQSDSAVTIDLINGTNIGEAAGHTYANIEILRGSSFNDTLSGSRLTDTFVGGAGADLIDGREGQDGVWYITSAAGVSINLQSQVNQGGDAEGDVLLNIERVLGSHYNDVLVGNTGANYLEGGLGNDVIDGGDGNDYLYGGLVSSIGPFTLDSPSNGPQVDILYGGSGNDTLVTAISDEGSQAFGEAGSDTITVVRGMADGGEGNDVLTGTGVGFSLSGGQGDDRLILQASGFANGGEGDDIYTINTSTLVMIKDDGISRSDKLILSYINSGELRADRVGDDLYLHRSYVTESTSQEGVLLKDWYAGYATIEQIQTADMQLISLTGVQEYAI</sequence>
<reference evidence="2 3" key="1">
    <citation type="submission" date="2020-08" db="EMBL/GenBank/DDBJ databases">
        <title>Putative novel bacterial strains isolated from necrotic wheat leaf tissues caused by Xanthomonas translucens.</title>
        <authorList>
            <person name="Tambong J.T."/>
        </authorList>
    </citation>
    <scope>NUCLEOTIDE SEQUENCE [LARGE SCALE GENOMIC DNA]</scope>
    <source>
        <strain evidence="2 3">DOAB 1067</strain>
    </source>
</reference>